<accession>A0A0C2HIT8</accession>
<comment type="caution">
    <text evidence="2">The sequence shown here is derived from an EMBL/GenBank/DDBJ whole genome shotgun (WGS) entry which is preliminary data.</text>
</comment>
<dbReference type="AlphaFoldDB" id="A0A0C2HIT8"/>
<protein>
    <recommendedName>
        <fullName evidence="4">DUF948 domain-containing protein</fullName>
    </recommendedName>
</protein>
<feature type="transmembrane region" description="Helical" evidence="1">
    <location>
        <begin position="6"/>
        <end position="26"/>
    </location>
</feature>
<dbReference type="RefSeq" id="WP_040098155.1">
    <property type="nucleotide sequence ID" value="NZ_JWJD01000002.1"/>
</dbReference>
<keyword evidence="1" id="KW-1133">Transmembrane helix</keyword>
<name>A0A0C2HIT8_9BACT</name>
<organism evidence="2 3">
    <name type="scientific">Geoalkalibacter ferrihydriticus DSM 17813</name>
    <dbReference type="NCBI Taxonomy" id="1121915"/>
    <lineage>
        <taxon>Bacteria</taxon>
        <taxon>Pseudomonadati</taxon>
        <taxon>Thermodesulfobacteriota</taxon>
        <taxon>Desulfuromonadia</taxon>
        <taxon>Desulfuromonadales</taxon>
        <taxon>Geoalkalibacteraceae</taxon>
        <taxon>Geoalkalibacter</taxon>
    </lineage>
</organism>
<evidence type="ECO:0000313" key="2">
    <source>
        <dbReference type="EMBL" id="KIH76976.1"/>
    </source>
</evidence>
<evidence type="ECO:0000256" key="1">
    <source>
        <dbReference type="SAM" id="Phobius"/>
    </source>
</evidence>
<keyword evidence="3" id="KW-1185">Reference proteome</keyword>
<evidence type="ECO:0008006" key="4">
    <source>
        <dbReference type="Google" id="ProtNLM"/>
    </source>
</evidence>
<proteinExistence type="predicted"/>
<dbReference type="Proteomes" id="UP000035068">
    <property type="component" value="Unassembled WGS sequence"/>
</dbReference>
<gene>
    <name evidence="2" type="ORF">GFER_07835</name>
</gene>
<dbReference type="EMBL" id="JWJD01000002">
    <property type="protein sequence ID" value="KIH76976.1"/>
    <property type="molecule type" value="Genomic_DNA"/>
</dbReference>
<reference evidence="2 3" key="1">
    <citation type="submission" date="2014-12" db="EMBL/GenBank/DDBJ databases">
        <title>Genomes of Geoalkalibacter ferrihydriticus and Geoalkalibacter subterraneus, two haloalkaliphilic metal-reducing members of the Geobacteraceae.</title>
        <authorList>
            <person name="Badalamenti J.P."/>
            <person name="Torres C.I."/>
            <person name="Krajmalnik-Brown R."/>
            <person name="Bond D.R."/>
        </authorList>
    </citation>
    <scope>NUCLEOTIDE SEQUENCE [LARGE SCALE GENOMIC DNA]</scope>
    <source>
        <strain evidence="2 3">DSM 17813</strain>
    </source>
</reference>
<evidence type="ECO:0000313" key="3">
    <source>
        <dbReference type="Proteomes" id="UP000035068"/>
    </source>
</evidence>
<keyword evidence="1" id="KW-0812">Transmembrane</keyword>
<sequence>MPLEVFALIMMIIVFIVALFLIPVLLQLRTTVQRIDDLVRDVQHDLVPMLKELREASEHVKRTTEAAEQGSALLTALGESAGAINQFSHFVKHDLGRLAGNVAGFWAGFRAAGKTLAEQKQHKERR</sequence>
<keyword evidence="1" id="KW-0472">Membrane</keyword>